<reference evidence="2 3" key="1">
    <citation type="submission" date="2019-03" db="EMBL/GenBank/DDBJ databases">
        <title>First draft genome of Liparis tanakae, snailfish: a comprehensive survey of snailfish specific genes.</title>
        <authorList>
            <person name="Kim W."/>
            <person name="Song I."/>
            <person name="Jeong J.-H."/>
            <person name="Kim D."/>
            <person name="Kim S."/>
            <person name="Ryu S."/>
            <person name="Song J.Y."/>
            <person name="Lee S.K."/>
        </authorList>
    </citation>
    <scope>NUCLEOTIDE SEQUENCE [LARGE SCALE GENOMIC DNA]</scope>
    <source>
        <tissue evidence="2">Muscle</tissue>
    </source>
</reference>
<evidence type="ECO:0000313" key="2">
    <source>
        <dbReference type="EMBL" id="TNN54649.1"/>
    </source>
</evidence>
<comment type="caution">
    <text evidence="2">The sequence shown here is derived from an EMBL/GenBank/DDBJ whole genome shotgun (WGS) entry which is preliminary data.</text>
</comment>
<proteinExistence type="predicted"/>
<feature type="region of interest" description="Disordered" evidence="1">
    <location>
        <begin position="79"/>
        <end position="100"/>
    </location>
</feature>
<keyword evidence="3" id="KW-1185">Reference proteome</keyword>
<sequence length="127" mass="13228">MTTTRLTGGPSCLASRRLHFPDSCCSGSGEERLCFAAAASAQRVRLAAVCLALITRVLVLDSDAAASSGIDFPGFCSSASGSLQRSVDPMLRGRRAPSPRGAMKRTGCRCQRTGCRCQRTGSAAADV</sequence>
<evidence type="ECO:0000256" key="1">
    <source>
        <dbReference type="SAM" id="MobiDB-lite"/>
    </source>
</evidence>
<name>A0A4Z2GMV3_9TELE</name>
<protein>
    <submittedName>
        <fullName evidence="2">Uncharacterized protein</fullName>
    </submittedName>
</protein>
<dbReference type="EMBL" id="SRLO01000478">
    <property type="protein sequence ID" value="TNN54649.1"/>
    <property type="molecule type" value="Genomic_DNA"/>
</dbReference>
<accession>A0A4Z2GMV3</accession>
<dbReference type="AlphaFoldDB" id="A0A4Z2GMV3"/>
<gene>
    <name evidence="2" type="ORF">EYF80_035130</name>
</gene>
<dbReference type="Proteomes" id="UP000314294">
    <property type="component" value="Unassembled WGS sequence"/>
</dbReference>
<evidence type="ECO:0000313" key="3">
    <source>
        <dbReference type="Proteomes" id="UP000314294"/>
    </source>
</evidence>
<organism evidence="2 3">
    <name type="scientific">Liparis tanakae</name>
    <name type="common">Tanaka's snailfish</name>
    <dbReference type="NCBI Taxonomy" id="230148"/>
    <lineage>
        <taxon>Eukaryota</taxon>
        <taxon>Metazoa</taxon>
        <taxon>Chordata</taxon>
        <taxon>Craniata</taxon>
        <taxon>Vertebrata</taxon>
        <taxon>Euteleostomi</taxon>
        <taxon>Actinopterygii</taxon>
        <taxon>Neopterygii</taxon>
        <taxon>Teleostei</taxon>
        <taxon>Neoteleostei</taxon>
        <taxon>Acanthomorphata</taxon>
        <taxon>Eupercaria</taxon>
        <taxon>Perciformes</taxon>
        <taxon>Cottioidei</taxon>
        <taxon>Cottales</taxon>
        <taxon>Liparidae</taxon>
        <taxon>Liparis</taxon>
    </lineage>
</organism>